<feature type="compositionally biased region" description="Low complexity" evidence="1">
    <location>
        <begin position="45"/>
        <end position="62"/>
    </location>
</feature>
<evidence type="ECO:0000256" key="1">
    <source>
        <dbReference type="SAM" id="MobiDB-lite"/>
    </source>
</evidence>
<sequence>MDRCFIDGRRVIDGKIEHRKEPHEMWCNLLINLFIKSITKRYDESNNSSMSDSSEISSTSDDTMMKPILLQNPKPTMLTTISDNNSMNSVLVNKQTNTTDKITKTDDDESYSD</sequence>
<evidence type="ECO:0000313" key="2">
    <source>
        <dbReference type="Proteomes" id="UP000095285"/>
    </source>
</evidence>
<keyword evidence="2" id="KW-1185">Reference proteome</keyword>
<reference evidence="2" key="1">
    <citation type="submission" date="2012-04" db="EMBL/GenBank/DDBJ databases">
        <title>The Genome Sequence of Loa loa.</title>
        <authorList>
            <consortium name="The Broad Institute Genome Sequencing Platform"/>
            <consortium name="Broad Institute Genome Sequencing Center for Infectious Disease"/>
            <person name="Nutman T.B."/>
            <person name="Fink D.L."/>
            <person name="Russ C."/>
            <person name="Young S."/>
            <person name="Zeng Q."/>
            <person name="Gargeya S."/>
            <person name="Alvarado L."/>
            <person name="Berlin A."/>
            <person name="Chapman S.B."/>
            <person name="Chen Z."/>
            <person name="Freedman E."/>
            <person name="Gellesch M."/>
            <person name="Goldberg J."/>
            <person name="Griggs A."/>
            <person name="Gujja S."/>
            <person name="Heilman E.R."/>
            <person name="Heiman D."/>
            <person name="Howarth C."/>
            <person name="Mehta T."/>
            <person name="Neiman D."/>
            <person name="Pearson M."/>
            <person name="Roberts A."/>
            <person name="Saif S."/>
            <person name="Shea T."/>
            <person name="Shenoy N."/>
            <person name="Sisk P."/>
            <person name="Stolte C."/>
            <person name="Sykes S."/>
            <person name="White J."/>
            <person name="Yandava C."/>
            <person name="Haas B."/>
            <person name="Henn M.R."/>
            <person name="Nusbaum C."/>
            <person name="Birren B."/>
        </authorList>
    </citation>
    <scope>NUCLEOTIDE SEQUENCE [LARGE SCALE GENOMIC DNA]</scope>
</reference>
<feature type="region of interest" description="Disordered" evidence="1">
    <location>
        <begin position="43"/>
        <end position="66"/>
    </location>
</feature>
<dbReference type="AlphaFoldDB" id="A0A1I7V615"/>
<accession>A0A1I7V615</accession>
<dbReference type="Proteomes" id="UP000095285">
    <property type="component" value="Unassembled WGS sequence"/>
</dbReference>
<feature type="region of interest" description="Disordered" evidence="1">
    <location>
        <begin position="91"/>
        <end position="113"/>
    </location>
</feature>
<name>A0A1I7V615_LOALO</name>
<evidence type="ECO:0000313" key="3">
    <source>
        <dbReference type="WBParaSite" id="EN70_10266"/>
    </source>
</evidence>
<protein>
    <submittedName>
        <fullName evidence="3">Uncharacterized protein</fullName>
    </submittedName>
</protein>
<reference evidence="3" key="2">
    <citation type="submission" date="2016-11" db="UniProtKB">
        <authorList>
            <consortium name="WormBaseParasite"/>
        </authorList>
    </citation>
    <scope>IDENTIFICATION</scope>
</reference>
<organism evidence="2 3">
    <name type="scientific">Loa loa</name>
    <name type="common">Eye worm</name>
    <name type="synonym">Filaria loa</name>
    <dbReference type="NCBI Taxonomy" id="7209"/>
    <lineage>
        <taxon>Eukaryota</taxon>
        <taxon>Metazoa</taxon>
        <taxon>Ecdysozoa</taxon>
        <taxon>Nematoda</taxon>
        <taxon>Chromadorea</taxon>
        <taxon>Rhabditida</taxon>
        <taxon>Spirurina</taxon>
        <taxon>Spiruromorpha</taxon>
        <taxon>Filarioidea</taxon>
        <taxon>Onchocercidae</taxon>
        <taxon>Loa</taxon>
    </lineage>
</organism>
<proteinExistence type="predicted"/>
<dbReference type="WBParaSite" id="EN70_10266">
    <property type="protein sequence ID" value="EN70_10266"/>
    <property type="gene ID" value="EN70_10266"/>
</dbReference>